<dbReference type="OrthoDB" id="998354at2759"/>
<accession>A0A9E7FB15</accession>
<dbReference type="Gene3D" id="3.30.200.20">
    <property type="entry name" value="Phosphorylase Kinase, domain 1"/>
    <property type="match status" value="1"/>
</dbReference>
<dbReference type="AlphaFoldDB" id="A0A9E7FB15"/>
<dbReference type="Proteomes" id="UP001055439">
    <property type="component" value="Chromosome 3"/>
</dbReference>
<proteinExistence type="predicted"/>
<keyword evidence="2" id="KW-1185">Reference proteome</keyword>
<evidence type="ECO:0000313" key="2">
    <source>
        <dbReference type="Proteomes" id="UP001055439"/>
    </source>
</evidence>
<reference evidence="1" key="1">
    <citation type="submission" date="2022-05" db="EMBL/GenBank/DDBJ databases">
        <title>The Musa troglodytarum L. genome provides insights into the mechanism of non-climacteric behaviour and enrichment of carotenoids.</title>
        <authorList>
            <person name="Wang J."/>
        </authorList>
    </citation>
    <scope>NUCLEOTIDE SEQUENCE</scope>
    <source>
        <tissue evidence="1">Leaf</tissue>
    </source>
</reference>
<dbReference type="EMBL" id="CP097505">
    <property type="protein sequence ID" value="URD92664.1"/>
    <property type="molecule type" value="Genomic_DNA"/>
</dbReference>
<sequence>IKTHGKMGEGKTVLECWDRERGEMVAIKIIRGIKKHREAAIFFHSF</sequence>
<feature type="non-terminal residue" evidence="1">
    <location>
        <position position="1"/>
    </location>
</feature>
<gene>
    <name evidence="1" type="ORF">MUK42_32931</name>
</gene>
<name>A0A9E7FB15_9LILI</name>
<organism evidence="1 2">
    <name type="scientific">Musa troglodytarum</name>
    <name type="common">fe'i banana</name>
    <dbReference type="NCBI Taxonomy" id="320322"/>
    <lineage>
        <taxon>Eukaryota</taxon>
        <taxon>Viridiplantae</taxon>
        <taxon>Streptophyta</taxon>
        <taxon>Embryophyta</taxon>
        <taxon>Tracheophyta</taxon>
        <taxon>Spermatophyta</taxon>
        <taxon>Magnoliopsida</taxon>
        <taxon>Liliopsida</taxon>
        <taxon>Zingiberales</taxon>
        <taxon>Musaceae</taxon>
        <taxon>Musa</taxon>
    </lineage>
</organism>
<protein>
    <submittedName>
        <fullName evidence="1">Uncharacterized protein</fullName>
    </submittedName>
</protein>
<evidence type="ECO:0000313" key="1">
    <source>
        <dbReference type="EMBL" id="URD92664.1"/>
    </source>
</evidence>